<comment type="caution">
    <text evidence="2">The sequence shown here is derived from an EMBL/GenBank/DDBJ whole genome shotgun (WGS) entry which is preliminary data.</text>
</comment>
<keyword evidence="3" id="KW-1185">Reference proteome</keyword>
<feature type="compositionally biased region" description="Polar residues" evidence="1">
    <location>
        <begin position="16"/>
        <end position="25"/>
    </location>
</feature>
<protein>
    <submittedName>
        <fullName evidence="2">Uncharacterized protein</fullName>
    </submittedName>
</protein>
<organism evidence="2 3">
    <name type="scientific">Halteria grandinella</name>
    <dbReference type="NCBI Taxonomy" id="5974"/>
    <lineage>
        <taxon>Eukaryota</taxon>
        <taxon>Sar</taxon>
        <taxon>Alveolata</taxon>
        <taxon>Ciliophora</taxon>
        <taxon>Intramacronucleata</taxon>
        <taxon>Spirotrichea</taxon>
        <taxon>Stichotrichia</taxon>
        <taxon>Sporadotrichida</taxon>
        <taxon>Halteriidae</taxon>
        <taxon>Halteria</taxon>
    </lineage>
</organism>
<sequence>MNQNSRIQSIRDLQPQKMQNANQQECKWKQKHSEKSKVQERKQRYGNILNEENAKLKQASIGNREIPILREPNGLMIQPQDKRTAHMISSTQYGRIGLRPIAPQTTGRMQSTSPLGIFSLTNRRDISKDFQKQNSKNLSALIGNITQKNTSISAFSKNIATISKSLGKMRGPLTDYWMKMSQDIQIMAKSWEIPRRRQHIHK</sequence>
<evidence type="ECO:0000313" key="3">
    <source>
        <dbReference type="Proteomes" id="UP000785679"/>
    </source>
</evidence>
<proteinExistence type="predicted"/>
<feature type="region of interest" description="Disordered" evidence="1">
    <location>
        <begin position="1"/>
        <end position="41"/>
    </location>
</feature>
<accession>A0A8J8NKE2</accession>
<dbReference type="AlphaFoldDB" id="A0A8J8NKE2"/>
<feature type="compositionally biased region" description="Basic and acidic residues" evidence="1">
    <location>
        <begin position="26"/>
        <end position="41"/>
    </location>
</feature>
<evidence type="ECO:0000313" key="2">
    <source>
        <dbReference type="EMBL" id="TNV75850.1"/>
    </source>
</evidence>
<name>A0A8J8NKE2_HALGN</name>
<dbReference type="Proteomes" id="UP000785679">
    <property type="component" value="Unassembled WGS sequence"/>
</dbReference>
<evidence type="ECO:0000256" key="1">
    <source>
        <dbReference type="SAM" id="MobiDB-lite"/>
    </source>
</evidence>
<reference evidence="2" key="1">
    <citation type="submission" date="2019-06" db="EMBL/GenBank/DDBJ databases">
        <authorList>
            <person name="Zheng W."/>
        </authorList>
    </citation>
    <scope>NUCLEOTIDE SEQUENCE</scope>
    <source>
        <strain evidence="2">QDHG01</strain>
    </source>
</reference>
<gene>
    <name evidence="2" type="ORF">FGO68_gene5093</name>
</gene>
<dbReference type="EMBL" id="RRYP01014693">
    <property type="protein sequence ID" value="TNV75850.1"/>
    <property type="molecule type" value="Genomic_DNA"/>
</dbReference>